<evidence type="ECO:0000259" key="1">
    <source>
        <dbReference type="Pfam" id="PF05057"/>
    </source>
</evidence>
<protein>
    <recommendedName>
        <fullName evidence="1">DUF676 domain-containing protein</fullName>
    </recommendedName>
</protein>
<proteinExistence type="predicted"/>
<feature type="domain" description="DUF676" evidence="1">
    <location>
        <begin position="75"/>
        <end position="145"/>
    </location>
</feature>
<dbReference type="EMBL" id="VEPZ02000945">
    <property type="protein sequence ID" value="KAE8708359.1"/>
    <property type="molecule type" value="Genomic_DNA"/>
</dbReference>
<dbReference type="InterPro" id="IPR044294">
    <property type="entry name" value="Lipase-like"/>
</dbReference>
<name>A0A6A3AZY6_HIBSY</name>
<organism evidence="2 3">
    <name type="scientific">Hibiscus syriacus</name>
    <name type="common">Rose of Sharon</name>
    <dbReference type="NCBI Taxonomy" id="106335"/>
    <lineage>
        <taxon>Eukaryota</taxon>
        <taxon>Viridiplantae</taxon>
        <taxon>Streptophyta</taxon>
        <taxon>Embryophyta</taxon>
        <taxon>Tracheophyta</taxon>
        <taxon>Spermatophyta</taxon>
        <taxon>Magnoliopsida</taxon>
        <taxon>eudicotyledons</taxon>
        <taxon>Gunneridae</taxon>
        <taxon>Pentapetalae</taxon>
        <taxon>rosids</taxon>
        <taxon>malvids</taxon>
        <taxon>Malvales</taxon>
        <taxon>Malvaceae</taxon>
        <taxon>Malvoideae</taxon>
        <taxon>Hibiscus</taxon>
    </lineage>
</organism>
<dbReference type="PANTHER" id="PTHR12482:SF41">
    <property type="entry name" value="ALPHA_BETA-HYDROLASES SUPERFAMILY PROTEIN"/>
    <property type="match status" value="1"/>
</dbReference>
<gene>
    <name evidence="2" type="ORF">F3Y22_tig00110345pilonHSYRG00074</name>
</gene>
<sequence>MPSGVLEFSFGVVATMERRGGFWRGDWKLNRQRGGWMRHMAEAAAEHGPRGLAGPSGSGLLLGLMYPGWAWNCSIVWWILSLEKLAARISWLLGRTGKQLFLKDGKNGKPPLLLWMVSDCKDLKFISALQSFRRCVAYANVVPETIINEVKGRGIARMGTVDGNIT</sequence>
<evidence type="ECO:0000313" key="2">
    <source>
        <dbReference type="EMBL" id="KAE8708359.1"/>
    </source>
</evidence>
<dbReference type="PANTHER" id="PTHR12482">
    <property type="entry name" value="LIPASE ROG1-RELATED-RELATED"/>
    <property type="match status" value="1"/>
</dbReference>
<comment type="caution">
    <text evidence="2">The sequence shown here is derived from an EMBL/GenBank/DDBJ whole genome shotgun (WGS) entry which is preliminary data.</text>
</comment>
<evidence type="ECO:0000313" key="3">
    <source>
        <dbReference type="Proteomes" id="UP000436088"/>
    </source>
</evidence>
<dbReference type="AlphaFoldDB" id="A0A6A3AZY6"/>
<reference evidence="2" key="1">
    <citation type="submission" date="2019-09" db="EMBL/GenBank/DDBJ databases">
        <title>Draft genome information of white flower Hibiscus syriacus.</title>
        <authorList>
            <person name="Kim Y.-M."/>
        </authorList>
    </citation>
    <scope>NUCLEOTIDE SEQUENCE [LARGE SCALE GENOMIC DNA]</scope>
    <source>
        <strain evidence="2">YM2019G1</strain>
    </source>
</reference>
<dbReference type="Proteomes" id="UP000436088">
    <property type="component" value="Unassembled WGS sequence"/>
</dbReference>
<dbReference type="InterPro" id="IPR007751">
    <property type="entry name" value="DUF676_lipase-like"/>
</dbReference>
<dbReference type="Pfam" id="PF05057">
    <property type="entry name" value="DUF676"/>
    <property type="match status" value="1"/>
</dbReference>
<accession>A0A6A3AZY6</accession>
<keyword evidence="3" id="KW-1185">Reference proteome</keyword>